<evidence type="ECO:0000313" key="4">
    <source>
        <dbReference type="Proteomes" id="UP000507470"/>
    </source>
</evidence>
<keyword evidence="4" id="KW-1185">Reference proteome</keyword>
<feature type="region of interest" description="Disordered" evidence="1">
    <location>
        <begin position="92"/>
        <end position="122"/>
    </location>
</feature>
<sequence>MQSYEYDVKPKRSYGKRYTYFGCFLLVLVIGAVVVSIVALVRQENSEYDNSSLGPPTPEPQPVTTTDNTVDSRSDSVVECAVNGAVKSPVTQNICDNTDGRVSHDSEYLSQHRRESHDSEYLSQHRRVSHDSEYLSQHRRVSHDLMYVTTQTGKS</sequence>
<evidence type="ECO:0000313" key="3">
    <source>
        <dbReference type="EMBL" id="CAC5405511.1"/>
    </source>
</evidence>
<evidence type="ECO:0000256" key="1">
    <source>
        <dbReference type="SAM" id="MobiDB-lite"/>
    </source>
</evidence>
<dbReference type="EMBL" id="CACVKT020007119">
    <property type="protein sequence ID" value="CAC5405511.1"/>
    <property type="molecule type" value="Genomic_DNA"/>
</dbReference>
<gene>
    <name evidence="3" type="ORF">MCOR_39190</name>
</gene>
<protein>
    <submittedName>
        <fullName evidence="3">Uncharacterized protein</fullName>
    </submittedName>
</protein>
<feature type="transmembrane region" description="Helical" evidence="2">
    <location>
        <begin position="20"/>
        <end position="41"/>
    </location>
</feature>
<feature type="region of interest" description="Disordered" evidence="1">
    <location>
        <begin position="46"/>
        <end position="74"/>
    </location>
</feature>
<dbReference type="AlphaFoldDB" id="A0A6J8DCZ3"/>
<keyword evidence="2" id="KW-0472">Membrane</keyword>
<feature type="compositionally biased region" description="Basic and acidic residues" evidence="1">
    <location>
        <begin position="98"/>
        <end position="120"/>
    </location>
</feature>
<keyword evidence="2" id="KW-1133">Transmembrane helix</keyword>
<organism evidence="3 4">
    <name type="scientific">Mytilus coruscus</name>
    <name type="common">Sea mussel</name>
    <dbReference type="NCBI Taxonomy" id="42192"/>
    <lineage>
        <taxon>Eukaryota</taxon>
        <taxon>Metazoa</taxon>
        <taxon>Spiralia</taxon>
        <taxon>Lophotrochozoa</taxon>
        <taxon>Mollusca</taxon>
        <taxon>Bivalvia</taxon>
        <taxon>Autobranchia</taxon>
        <taxon>Pteriomorphia</taxon>
        <taxon>Mytilida</taxon>
        <taxon>Mytiloidea</taxon>
        <taxon>Mytilidae</taxon>
        <taxon>Mytilinae</taxon>
        <taxon>Mytilus</taxon>
    </lineage>
</organism>
<name>A0A6J8DCZ3_MYTCO</name>
<dbReference type="Proteomes" id="UP000507470">
    <property type="component" value="Unassembled WGS sequence"/>
</dbReference>
<evidence type="ECO:0000256" key="2">
    <source>
        <dbReference type="SAM" id="Phobius"/>
    </source>
</evidence>
<keyword evidence="2" id="KW-0812">Transmembrane</keyword>
<proteinExistence type="predicted"/>
<accession>A0A6J8DCZ3</accession>
<reference evidence="3 4" key="1">
    <citation type="submission" date="2020-06" db="EMBL/GenBank/DDBJ databases">
        <authorList>
            <person name="Li R."/>
            <person name="Bekaert M."/>
        </authorList>
    </citation>
    <scope>NUCLEOTIDE SEQUENCE [LARGE SCALE GENOMIC DNA]</scope>
    <source>
        <strain evidence="4">wild</strain>
    </source>
</reference>